<gene>
    <name evidence="2" type="primary">cdiIo5</name>
    <name evidence="1" type="ORF">GUL26_33515</name>
</gene>
<evidence type="ECO:0000313" key="1">
    <source>
        <dbReference type="EMBL" id="MZZ17192.1"/>
    </source>
</evidence>
<proteinExistence type="predicted"/>
<dbReference type="EMBL" id="MK509195">
    <property type="protein sequence ID" value="QCO92217.1"/>
    <property type="molecule type" value="Genomic_DNA"/>
</dbReference>
<dbReference type="Proteomes" id="UP000644192">
    <property type="component" value="Unassembled WGS sequence"/>
</dbReference>
<protein>
    <submittedName>
        <fullName evidence="2">CdiIo5</fullName>
    </submittedName>
</protein>
<sequence>MIIGEKIFEFRFRSFFMSGSLVCKMLVLFLRFSRSGWVSLDIGEGVLRILSFGSEPKLLGLDEISDDFAYPIQSSNELDRYFGKDLLAVYKYLISDVEDSCVGVYFDFGDCGFSVLESEDNLSIVDGVVRVSDDVALSKLEI</sequence>
<reference evidence="2" key="1">
    <citation type="journal article" date="2019" name="J. Bacteriol.">
        <title>Diversity of Pseudomonas aeruginosa contact-dependent growth inhibition systems.</title>
        <authorList>
            <person name="Allen J.P."/>
            <person name="Hauser A.R."/>
        </authorList>
    </citation>
    <scope>NUCLEOTIDE SEQUENCE</scope>
    <source>
        <strain evidence="2">PABL012</strain>
    </source>
</reference>
<name>A0A4E0PSX5_PSEAI</name>
<dbReference type="RefSeq" id="WP_019396643.1">
    <property type="nucleotide sequence ID" value="NZ_BSAX01000075.1"/>
</dbReference>
<dbReference type="AlphaFoldDB" id="A0A4E0PSX5"/>
<accession>A0A4E0PSX5</accession>
<dbReference type="EMBL" id="WXZT01000044">
    <property type="protein sequence ID" value="MZZ17192.1"/>
    <property type="molecule type" value="Genomic_DNA"/>
</dbReference>
<reference evidence="1" key="2">
    <citation type="submission" date="2020-01" db="EMBL/GenBank/DDBJ databases">
        <title>Bacteria Cultured from War Wounds Associated with the Conflict in Eastern Ukraine.</title>
        <authorList>
            <person name="Snesrud E."/>
            <person name="Galac M.R."/>
            <person name="Mc Gann P."/>
            <person name="Valentine K."/>
            <person name="Viacheslav K."/>
        </authorList>
    </citation>
    <scope>NUCLEOTIDE SEQUENCE</scope>
    <source>
        <strain evidence="1">VNMU148</strain>
    </source>
</reference>
<organism evidence="2">
    <name type="scientific">Pseudomonas aeruginosa</name>
    <dbReference type="NCBI Taxonomy" id="287"/>
    <lineage>
        <taxon>Bacteria</taxon>
        <taxon>Pseudomonadati</taxon>
        <taxon>Pseudomonadota</taxon>
        <taxon>Gammaproteobacteria</taxon>
        <taxon>Pseudomonadales</taxon>
        <taxon>Pseudomonadaceae</taxon>
        <taxon>Pseudomonas</taxon>
    </lineage>
</organism>
<evidence type="ECO:0000313" key="2">
    <source>
        <dbReference type="EMBL" id="QCO92217.1"/>
    </source>
</evidence>